<dbReference type="EMBL" id="JACBXS010000034">
    <property type="protein sequence ID" value="NYS26172.1"/>
    <property type="molecule type" value="Genomic_DNA"/>
</dbReference>
<comment type="caution">
    <text evidence="1">The sequence shown here is derived from an EMBL/GenBank/DDBJ whole genome shotgun (WGS) entry which is preliminary data.</text>
</comment>
<evidence type="ECO:0000313" key="2">
    <source>
        <dbReference type="Proteomes" id="UP000529417"/>
    </source>
</evidence>
<organism evidence="1 2">
    <name type="scientific">Rhabdonatronobacter sediminivivens</name>
    <dbReference type="NCBI Taxonomy" id="2743469"/>
    <lineage>
        <taxon>Bacteria</taxon>
        <taxon>Pseudomonadati</taxon>
        <taxon>Pseudomonadota</taxon>
        <taxon>Alphaproteobacteria</taxon>
        <taxon>Rhodobacterales</taxon>
        <taxon>Paracoccaceae</taxon>
        <taxon>Rhabdonatronobacter</taxon>
    </lineage>
</organism>
<sequence length="94" mass="10932">MNPRTRLSKFAVPVRITVTDQTQIIGAVFVHQGQRVLDLLCDERPFFPIKTTAGVRLLNKQHAVLIDLMPVEEMREKRELLPDVDFQYLRSNAW</sequence>
<proteinExistence type="predicted"/>
<gene>
    <name evidence="1" type="ORF">HUK65_14350</name>
</gene>
<dbReference type="AlphaFoldDB" id="A0A7Z0I1E3"/>
<dbReference type="InterPro" id="IPR049210">
    <property type="entry name" value="DUF6812"/>
</dbReference>
<dbReference type="Pfam" id="PF20660">
    <property type="entry name" value="DUF6812"/>
    <property type="match status" value="1"/>
</dbReference>
<dbReference type="Proteomes" id="UP000529417">
    <property type="component" value="Unassembled WGS sequence"/>
</dbReference>
<accession>A0A7Z0I1E3</accession>
<protein>
    <submittedName>
        <fullName evidence="1">Uncharacterized protein</fullName>
    </submittedName>
</protein>
<keyword evidence="2" id="KW-1185">Reference proteome</keyword>
<reference evidence="1 2" key="1">
    <citation type="journal article" date="2000" name="Arch. Microbiol.">
        <title>Rhodobaca bogoriensis gen. nov. and sp. nov., an alkaliphilic purple nonsulfur bacterium from African Rift Valley soda lakes.</title>
        <authorList>
            <person name="Milford A.D."/>
            <person name="Achenbach L.A."/>
            <person name="Jung D.O."/>
            <person name="Madigan M.T."/>
        </authorList>
    </citation>
    <scope>NUCLEOTIDE SEQUENCE [LARGE SCALE GENOMIC DNA]</scope>
    <source>
        <strain evidence="1 2">2376</strain>
    </source>
</reference>
<evidence type="ECO:0000313" key="1">
    <source>
        <dbReference type="EMBL" id="NYS26172.1"/>
    </source>
</evidence>
<name>A0A7Z0I1E3_9RHOB</name>